<dbReference type="OrthoDB" id="10264374at2759"/>
<evidence type="ECO:0000256" key="2">
    <source>
        <dbReference type="ARBA" id="ARBA00022729"/>
    </source>
</evidence>
<dbReference type="AlphaFoldDB" id="A0A0C9VDC4"/>
<dbReference type="HOGENOM" id="CLU_1960980_0_0_1"/>
<dbReference type="Proteomes" id="UP000054279">
    <property type="component" value="Unassembled WGS sequence"/>
</dbReference>
<evidence type="ECO:0000256" key="1">
    <source>
        <dbReference type="ARBA" id="ARBA00005445"/>
    </source>
</evidence>
<dbReference type="Pfam" id="PF11999">
    <property type="entry name" value="Ice_binding"/>
    <property type="match status" value="1"/>
</dbReference>
<keyword evidence="2" id="KW-0732">Signal</keyword>
<name>A0A0C9VDC4_SPHS4</name>
<comment type="similarity">
    <text evidence="1">Belongs to the ice-binding protein family.</text>
</comment>
<dbReference type="EMBL" id="KN837114">
    <property type="protein sequence ID" value="KIJ45029.1"/>
    <property type="molecule type" value="Genomic_DNA"/>
</dbReference>
<gene>
    <name evidence="3" type="ORF">M422DRAFT_251683</name>
</gene>
<sequence length="128" mass="13443">MDPSGTFATSTQVVGSVFAVDFTAPTPSKLTSAVLDMETAFTDGNSHTDNAVVNVGAGGLHVQHGTVDVVNVPEGSMLLTEKMLEQAQHKQNTNQFDIPLLATTTKFPEVPKTMAGGPNAKMTLITAR</sequence>
<evidence type="ECO:0000313" key="4">
    <source>
        <dbReference type="Proteomes" id="UP000054279"/>
    </source>
</evidence>
<proteinExistence type="inferred from homology"/>
<organism evidence="3 4">
    <name type="scientific">Sphaerobolus stellatus (strain SS14)</name>
    <dbReference type="NCBI Taxonomy" id="990650"/>
    <lineage>
        <taxon>Eukaryota</taxon>
        <taxon>Fungi</taxon>
        <taxon>Dikarya</taxon>
        <taxon>Basidiomycota</taxon>
        <taxon>Agaricomycotina</taxon>
        <taxon>Agaricomycetes</taxon>
        <taxon>Phallomycetidae</taxon>
        <taxon>Geastrales</taxon>
        <taxon>Sphaerobolaceae</taxon>
        <taxon>Sphaerobolus</taxon>
    </lineage>
</organism>
<dbReference type="InterPro" id="IPR021884">
    <property type="entry name" value="Ice-bd_prot"/>
</dbReference>
<evidence type="ECO:0000313" key="3">
    <source>
        <dbReference type="EMBL" id="KIJ45029.1"/>
    </source>
</evidence>
<protein>
    <submittedName>
        <fullName evidence="3">Uncharacterized protein</fullName>
    </submittedName>
</protein>
<reference evidence="3 4" key="1">
    <citation type="submission" date="2014-06" db="EMBL/GenBank/DDBJ databases">
        <title>Evolutionary Origins and Diversification of the Mycorrhizal Mutualists.</title>
        <authorList>
            <consortium name="DOE Joint Genome Institute"/>
            <consortium name="Mycorrhizal Genomics Consortium"/>
            <person name="Kohler A."/>
            <person name="Kuo A."/>
            <person name="Nagy L.G."/>
            <person name="Floudas D."/>
            <person name="Copeland A."/>
            <person name="Barry K.W."/>
            <person name="Cichocki N."/>
            <person name="Veneault-Fourrey C."/>
            <person name="LaButti K."/>
            <person name="Lindquist E.A."/>
            <person name="Lipzen A."/>
            <person name="Lundell T."/>
            <person name="Morin E."/>
            <person name="Murat C."/>
            <person name="Riley R."/>
            <person name="Ohm R."/>
            <person name="Sun H."/>
            <person name="Tunlid A."/>
            <person name="Henrissat B."/>
            <person name="Grigoriev I.V."/>
            <person name="Hibbett D.S."/>
            <person name="Martin F."/>
        </authorList>
    </citation>
    <scope>NUCLEOTIDE SEQUENCE [LARGE SCALE GENOMIC DNA]</scope>
    <source>
        <strain evidence="3 4">SS14</strain>
    </source>
</reference>
<accession>A0A0C9VDC4</accession>
<keyword evidence="4" id="KW-1185">Reference proteome</keyword>